<organism evidence="1 2">
    <name type="scientific">Schizophyllum amplum</name>
    <dbReference type="NCBI Taxonomy" id="97359"/>
    <lineage>
        <taxon>Eukaryota</taxon>
        <taxon>Fungi</taxon>
        <taxon>Dikarya</taxon>
        <taxon>Basidiomycota</taxon>
        <taxon>Agaricomycotina</taxon>
        <taxon>Agaricomycetes</taxon>
        <taxon>Agaricomycetidae</taxon>
        <taxon>Agaricales</taxon>
        <taxon>Schizophyllaceae</taxon>
        <taxon>Schizophyllum</taxon>
    </lineage>
</organism>
<evidence type="ECO:0008006" key="3">
    <source>
        <dbReference type="Google" id="ProtNLM"/>
    </source>
</evidence>
<sequence length="543" mass="60397">MQSALYIPEVRHAICAELSRDALSKLSRISHDWSDVANIYLWETLENLVPLLCLMPADAWYLLPDASPSEASFNLTRPLTPIDWDPVLRRSSLVKVLSLQEYDAPTYATAAAQSMCHCPPPSTLLPRLRSLSFNTYADPQFRRSQFQLQLITSSLRVLRVEGPWPPGIGFMHVAASCPELESYGCDIEQVEATSSEIASDLARAVFGWRSLTVVELGLGRLGLTAVLPVLAQLPSLASVSLRCFGDPQKNLLLPKNSFPSLVHLTLCYLQLPVMATIFRSWTMRPIATFSVTPNTGSSPEELLHTLGCLQEHCEPLNLHDLHISLRMNDPDGWSIRLEHLAPLAHFPNLRRVAVYGPGQHTDINDDEFAQMVQWWPHLQRLDLGTNVYHGGSGRLCSLSALSFFAVGCEDLTYLSLPLAAAVVPNIDSNRMKRHFNLSGLDVGNAPIEDPWAVALFLSALFPNLNTVKYEKGTVDVDVDDLHIAGQEEVMRQRMAQWDLVNKILTVLRKKEAQTWASNAVYYEAVLPGFRHALASALAHRRAG</sequence>
<dbReference type="AlphaFoldDB" id="A0A550C265"/>
<dbReference type="Gene3D" id="3.80.10.10">
    <property type="entry name" value="Ribonuclease Inhibitor"/>
    <property type="match status" value="1"/>
</dbReference>
<dbReference type="SUPFAM" id="SSF52047">
    <property type="entry name" value="RNI-like"/>
    <property type="match status" value="1"/>
</dbReference>
<comment type="caution">
    <text evidence="1">The sequence shown here is derived from an EMBL/GenBank/DDBJ whole genome shotgun (WGS) entry which is preliminary data.</text>
</comment>
<dbReference type="InterPro" id="IPR032675">
    <property type="entry name" value="LRR_dom_sf"/>
</dbReference>
<evidence type="ECO:0000313" key="2">
    <source>
        <dbReference type="Proteomes" id="UP000320762"/>
    </source>
</evidence>
<reference evidence="1 2" key="1">
    <citation type="journal article" date="2019" name="New Phytol.">
        <title>Comparative genomics reveals unique wood-decay strategies and fruiting body development in the Schizophyllaceae.</title>
        <authorList>
            <person name="Almasi E."/>
            <person name="Sahu N."/>
            <person name="Krizsan K."/>
            <person name="Balint B."/>
            <person name="Kovacs G.M."/>
            <person name="Kiss B."/>
            <person name="Cseklye J."/>
            <person name="Drula E."/>
            <person name="Henrissat B."/>
            <person name="Nagy I."/>
            <person name="Chovatia M."/>
            <person name="Adam C."/>
            <person name="LaButti K."/>
            <person name="Lipzen A."/>
            <person name="Riley R."/>
            <person name="Grigoriev I.V."/>
            <person name="Nagy L.G."/>
        </authorList>
    </citation>
    <scope>NUCLEOTIDE SEQUENCE [LARGE SCALE GENOMIC DNA]</scope>
    <source>
        <strain evidence="1 2">NL-1724</strain>
    </source>
</reference>
<gene>
    <name evidence="1" type="ORF">BD626DRAFT_510029</name>
</gene>
<dbReference type="OrthoDB" id="3543113at2759"/>
<protein>
    <recommendedName>
        <fullName evidence="3">F-box domain-containing protein</fullName>
    </recommendedName>
</protein>
<accession>A0A550C265</accession>
<dbReference type="EMBL" id="VDMD01000032">
    <property type="protein sequence ID" value="TRM58891.1"/>
    <property type="molecule type" value="Genomic_DNA"/>
</dbReference>
<evidence type="ECO:0000313" key="1">
    <source>
        <dbReference type="EMBL" id="TRM58891.1"/>
    </source>
</evidence>
<name>A0A550C265_9AGAR</name>
<dbReference type="Proteomes" id="UP000320762">
    <property type="component" value="Unassembled WGS sequence"/>
</dbReference>
<proteinExistence type="predicted"/>
<keyword evidence="2" id="KW-1185">Reference proteome</keyword>